<evidence type="ECO:0000256" key="8">
    <source>
        <dbReference type="ARBA" id="ARBA00023136"/>
    </source>
</evidence>
<dbReference type="InterPro" id="IPR012902">
    <property type="entry name" value="N_methyl_site"/>
</dbReference>
<dbReference type="Gene3D" id="3.30.700.10">
    <property type="entry name" value="Glycoprotein, Type 4 Pilin"/>
    <property type="match status" value="1"/>
</dbReference>
<evidence type="ECO:0000313" key="13">
    <source>
        <dbReference type="EMBL" id="QCW83025.1"/>
    </source>
</evidence>
<dbReference type="STRING" id="675511.GCA_000341735_00474"/>
<dbReference type="SUPFAM" id="SSF54523">
    <property type="entry name" value="Pili subunits"/>
    <property type="match status" value="1"/>
</dbReference>
<dbReference type="GO" id="GO:0005886">
    <property type="term" value="C:plasma membrane"/>
    <property type="evidence" value="ECO:0007669"/>
    <property type="project" value="UniProtKB-SubCell"/>
</dbReference>
<comment type="subcellular location">
    <subcellularLocation>
        <location evidence="1">Cell inner membrane</location>
        <topology evidence="1">Single-pass membrane protein</topology>
    </subcellularLocation>
</comment>
<evidence type="ECO:0000256" key="6">
    <source>
        <dbReference type="ARBA" id="ARBA00022692"/>
    </source>
</evidence>
<keyword evidence="14" id="KW-1185">Reference proteome</keyword>
<protein>
    <recommendedName>
        <fullName evidence="2">Type II secretion system protein H</fullName>
    </recommendedName>
    <alternativeName>
        <fullName evidence="10">General secretion pathway protein H</fullName>
    </alternativeName>
</protein>
<reference evidence="14" key="1">
    <citation type="journal article" date="2019" name="J. Bacteriol.">
        <title>A Mutagenic Screen Identifies a TonB-Dependent Receptor Required for the Lanthanide Metal Switch in the Type I Methanotroph 'Methylotuvimicrobium buryatense' 5GB1C.</title>
        <authorList>
            <person name="Groom J.D."/>
            <person name="Ford S.M."/>
            <person name="Pesesky M.W."/>
            <person name="Lidstrom M.E."/>
        </authorList>
    </citation>
    <scope>NUCLEOTIDE SEQUENCE [LARGE SCALE GENOMIC DNA]</scope>
    <source>
        <strain evidence="14">5GB1C</strain>
    </source>
</reference>
<keyword evidence="3" id="KW-1003">Cell membrane</keyword>
<dbReference type="NCBIfam" id="TIGR02532">
    <property type="entry name" value="IV_pilin_GFxxxE"/>
    <property type="match status" value="1"/>
</dbReference>
<dbReference type="GO" id="GO:0015627">
    <property type="term" value="C:type II protein secretion system complex"/>
    <property type="evidence" value="ECO:0007669"/>
    <property type="project" value="InterPro"/>
</dbReference>
<organism evidence="13 14">
    <name type="scientific">Methylotuvimicrobium buryatense</name>
    <name type="common">Methylomicrobium buryatense</name>
    <dbReference type="NCBI Taxonomy" id="95641"/>
    <lineage>
        <taxon>Bacteria</taxon>
        <taxon>Pseudomonadati</taxon>
        <taxon>Pseudomonadota</taxon>
        <taxon>Gammaproteobacteria</taxon>
        <taxon>Methylococcales</taxon>
        <taxon>Methylococcaceae</taxon>
        <taxon>Methylotuvimicrobium</taxon>
    </lineage>
</organism>
<evidence type="ECO:0000256" key="9">
    <source>
        <dbReference type="ARBA" id="ARBA00025772"/>
    </source>
</evidence>
<dbReference type="InterPro" id="IPR045584">
    <property type="entry name" value="Pilin-like"/>
</dbReference>
<dbReference type="EMBL" id="CP035467">
    <property type="protein sequence ID" value="QCW83025.1"/>
    <property type="molecule type" value="Genomic_DNA"/>
</dbReference>
<dbReference type="Proteomes" id="UP000305881">
    <property type="component" value="Chromosome"/>
</dbReference>
<evidence type="ECO:0000256" key="1">
    <source>
        <dbReference type="ARBA" id="ARBA00004377"/>
    </source>
</evidence>
<evidence type="ECO:0000256" key="5">
    <source>
        <dbReference type="ARBA" id="ARBA00022519"/>
    </source>
</evidence>
<dbReference type="InterPro" id="IPR022346">
    <property type="entry name" value="T2SS_GspH"/>
</dbReference>
<dbReference type="KEGG" id="mbur:EQU24_12835"/>
<gene>
    <name evidence="13" type="ORF">EQU24_12835</name>
</gene>
<accession>A0A4V1IJY5</accession>
<name>A0A4V1IJY5_METBY</name>
<evidence type="ECO:0000259" key="12">
    <source>
        <dbReference type="Pfam" id="PF12019"/>
    </source>
</evidence>
<evidence type="ECO:0000256" key="10">
    <source>
        <dbReference type="ARBA" id="ARBA00030775"/>
    </source>
</evidence>
<dbReference type="AlphaFoldDB" id="A0A4V1IJY5"/>
<keyword evidence="5" id="KW-0997">Cell inner membrane</keyword>
<dbReference type="GO" id="GO:0015628">
    <property type="term" value="P:protein secretion by the type II secretion system"/>
    <property type="evidence" value="ECO:0007669"/>
    <property type="project" value="InterPro"/>
</dbReference>
<keyword evidence="6 11" id="KW-0812">Transmembrane</keyword>
<keyword evidence="8 11" id="KW-0472">Membrane</keyword>
<evidence type="ECO:0000256" key="7">
    <source>
        <dbReference type="ARBA" id="ARBA00022989"/>
    </source>
</evidence>
<comment type="similarity">
    <text evidence="9">Belongs to the GSP H family.</text>
</comment>
<proteinExistence type="inferred from homology"/>
<evidence type="ECO:0000256" key="11">
    <source>
        <dbReference type="SAM" id="Phobius"/>
    </source>
</evidence>
<dbReference type="Pfam" id="PF12019">
    <property type="entry name" value="GspH"/>
    <property type="match status" value="1"/>
</dbReference>
<keyword evidence="7 11" id="KW-1133">Transmembrane helix</keyword>
<evidence type="ECO:0000256" key="2">
    <source>
        <dbReference type="ARBA" id="ARBA00021549"/>
    </source>
</evidence>
<feature type="domain" description="General secretion pathway GspH" evidence="12">
    <location>
        <begin position="73"/>
        <end position="187"/>
    </location>
</feature>
<dbReference type="OrthoDB" id="5570404at2"/>
<evidence type="ECO:0000313" key="14">
    <source>
        <dbReference type="Proteomes" id="UP000305881"/>
    </source>
</evidence>
<sequence length="213" mass="23310">MSNGQKNPIRHWRSLYILARGIEMNKLLPIKMNEAGFTAVELLITITIAGIIATLAIPSYQDMLERNRLKQALESLKGDLKLARTEALKRHQPIVVSRKTGNQGAWCYGLAIRTPAKANCNCEQTNIGANDFCDVKRILGNDFEYITMEPAGINNNTFNPRRGTVAAGGVTFSTAKYAARVVFADTGRVRICRPQSANMPSGKVGLPSVTANC</sequence>
<evidence type="ECO:0000256" key="4">
    <source>
        <dbReference type="ARBA" id="ARBA00022481"/>
    </source>
</evidence>
<evidence type="ECO:0000256" key="3">
    <source>
        <dbReference type="ARBA" id="ARBA00022475"/>
    </source>
</evidence>
<feature type="transmembrane region" description="Helical" evidence="11">
    <location>
        <begin position="35"/>
        <end position="60"/>
    </location>
</feature>
<keyword evidence="4" id="KW-0488">Methylation</keyword>